<comment type="cofactor">
    <cofactor evidence="1 10">
        <name>pyridoxal 5'-phosphate</name>
        <dbReference type="ChEBI" id="CHEBI:597326"/>
    </cofactor>
</comment>
<comment type="catalytic activity">
    <reaction evidence="7">
        <text>L-homocysteine + H2O = 2-oxobutanoate + hydrogen sulfide + NH4(+) + H(+)</text>
        <dbReference type="Rhea" id="RHEA:14501"/>
        <dbReference type="ChEBI" id="CHEBI:15377"/>
        <dbReference type="ChEBI" id="CHEBI:15378"/>
        <dbReference type="ChEBI" id="CHEBI:16763"/>
        <dbReference type="ChEBI" id="CHEBI:28938"/>
        <dbReference type="ChEBI" id="CHEBI:29919"/>
        <dbReference type="ChEBI" id="CHEBI:58199"/>
        <dbReference type="EC" id="4.4.1.2"/>
    </reaction>
    <physiologicalReaction direction="left-to-right" evidence="7">
        <dbReference type="Rhea" id="RHEA:14502"/>
    </physiologicalReaction>
</comment>
<dbReference type="Proteomes" id="UP000285970">
    <property type="component" value="Unassembled WGS sequence"/>
</dbReference>
<proteinExistence type="inferred from homology"/>
<evidence type="ECO:0000256" key="6">
    <source>
        <dbReference type="ARBA" id="ARBA00047199"/>
    </source>
</evidence>
<dbReference type="InterPro" id="IPR015424">
    <property type="entry name" value="PyrdxlP-dep_Trfase"/>
</dbReference>
<dbReference type="GO" id="GO:0006535">
    <property type="term" value="P:cysteine biosynthetic process from serine"/>
    <property type="evidence" value="ECO:0007669"/>
    <property type="project" value="TreeGrafter"/>
</dbReference>
<comment type="caution">
    <text evidence="11">The sequence shown here is derived from an EMBL/GenBank/DDBJ whole genome shotgun (WGS) entry which is preliminary data.</text>
</comment>
<dbReference type="GO" id="GO:0004124">
    <property type="term" value="F:cysteine synthase activity"/>
    <property type="evidence" value="ECO:0007669"/>
    <property type="project" value="TreeGrafter"/>
</dbReference>
<dbReference type="Gene3D" id="3.90.1150.10">
    <property type="entry name" value="Aspartate Aminotransferase, domain 1"/>
    <property type="match status" value="1"/>
</dbReference>
<dbReference type="GO" id="GO:0003961">
    <property type="term" value="F:O-acetylhomoserine aminocarboxypropyltransferase activity"/>
    <property type="evidence" value="ECO:0007669"/>
    <property type="project" value="TreeGrafter"/>
</dbReference>
<dbReference type="GO" id="GO:0005737">
    <property type="term" value="C:cytoplasm"/>
    <property type="evidence" value="ECO:0007669"/>
    <property type="project" value="TreeGrafter"/>
</dbReference>
<dbReference type="Pfam" id="PF01053">
    <property type="entry name" value="Cys_Met_Meta_PP"/>
    <property type="match status" value="1"/>
</dbReference>
<dbReference type="GO" id="GO:0071269">
    <property type="term" value="P:L-homocysteine biosynthetic process"/>
    <property type="evidence" value="ECO:0007669"/>
    <property type="project" value="TreeGrafter"/>
</dbReference>
<dbReference type="AlphaFoldDB" id="A0A3S3LDW8"/>
<dbReference type="InterPro" id="IPR000277">
    <property type="entry name" value="Cys/Met-Metab_PyrdxlP-dep_enz"/>
</dbReference>
<sequence length="446" mass="47303">MGAQEDTGFSTRQVHVGASVAPASPRATPIYLTAGFTFSDLDESAAHFSTGSGFGYSRTGNPTVQAVEERLASLEGGDQAILVSSGQAAVTVALLGLLDAGDHLIVSEHIYEGTRGLLLDNFSRLGIETTFVDTDDLDAWRAAITPRTKAMFAETLSNARNDVLDVAAVAAIGAERGIPLVVDSTFTTPYLLRPIEYGAAVVVHSASKFLAGQGAVLGGVIVDDGRFDAAASGHLFPHLVGTDRLGGASYAEKHGRRARGQYLRESVAPRFGPSPSPLNAFLIGQGVETLSLRMERQSANALAVARWLETRPEVERVDYVGLSSHPHHHLGRRYLTRGSGSVFTVTLRGGLEAARHVVQSVRLVTHMTHLGDVRSLVLHPQSTSHSGRTVAERERAGVFPGTIRLSIGIEDVDDIIADLAQALDGVASLALIDEPADADVREVVVL</sequence>
<evidence type="ECO:0000313" key="11">
    <source>
        <dbReference type="EMBL" id="RWR18459.1"/>
    </source>
</evidence>
<dbReference type="PANTHER" id="PTHR43797:SF2">
    <property type="entry name" value="HOMOCYSTEINE_CYSTEINE SYNTHASE"/>
    <property type="match status" value="1"/>
</dbReference>
<evidence type="ECO:0000256" key="8">
    <source>
        <dbReference type="ARBA" id="ARBA00052699"/>
    </source>
</evidence>
<dbReference type="GO" id="GO:0030170">
    <property type="term" value="F:pyridoxal phosphate binding"/>
    <property type="evidence" value="ECO:0007669"/>
    <property type="project" value="InterPro"/>
</dbReference>
<protein>
    <recommendedName>
        <fullName evidence="5">homocysteine desulfhydrase</fullName>
        <ecNumber evidence="5">4.4.1.2</ecNumber>
    </recommendedName>
    <alternativeName>
        <fullName evidence="6">Homocysteine desulfhydrase</fullName>
    </alternativeName>
</protein>
<dbReference type="CDD" id="cd00614">
    <property type="entry name" value="CGS_like"/>
    <property type="match status" value="1"/>
</dbReference>
<name>A0A3S3LDW8_9MICO</name>
<dbReference type="GO" id="GO:0018826">
    <property type="term" value="F:methionine gamma-lyase activity"/>
    <property type="evidence" value="ECO:0007669"/>
    <property type="project" value="UniProtKB-EC"/>
</dbReference>
<evidence type="ECO:0000256" key="9">
    <source>
        <dbReference type="PIRSR" id="PIRSR001434-2"/>
    </source>
</evidence>
<keyword evidence="3 11" id="KW-0808">Transferase</keyword>
<evidence type="ECO:0000313" key="12">
    <source>
        <dbReference type="Proteomes" id="UP000285970"/>
    </source>
</evidence>
<comment type="catalytic activity">
    <reaction evidence="8">
        <text>L-methionine + H2O = methanethiol + 2-oxobutanoate + NH4(+)</text>
        <dbReference type="Rhea" id="RHEA:23800"/>
        <dbReference type="ChEBI" id="CHEBI:15377"/>
        <dbReference type="ChEBI" id="CHEBI:16007"/>
        <dbReference type="ChEBI" id="CHEBI:16763"/>
        <dbReference type="ChEBI" id="CHEBI:28938"/>
        <dbReference type="ChEBI" id="CHEBI:57844"/>
        <dbReference type="EC" id="4.4.1.11"/>
    </reaction>
    <physiologicalReaction direction="left-to-right" evidence="8">
        <dbReference type="Rhea" id="RHEA:23801"/>
    </physiologicalReaction>
</comment>
<evidence type="ECO:0000256" key="4">
    <source>
        <dbReference type="ARBA" id="ARBA00022898"/>
    </source>
</evidence>
<evidence type="ECO:0000256" key="3">
    <source>
        <dbReference type="ARBA" id="ARBA00022679"/>
    </source>
</evidence>
<feature type="modified residue" description="N6-(pyridoxal phosphate)lysine" evidence="9">
    <location>
        <position position="208"/>
    </location>
</feature>
<dbReference type="GO" id="GO:0019346">
    <property type="term" value="P:transsulfuration"/>
    <property type="evidence" value="ECO:0007669"/>
    <property type="project" value="InterPro"/>
</dbReference>
<dbReference type="OrthoDB" id="9780685at2"/>
<reference evidence="11 12" key="1">
    <citation type="journal article" date="2018" name="Front. Microbiol.">
        <title>Novel Insights Into Bacterial Dimethylsulfoniopropionate Catabolism in the East China Sea.</title>
        <authorList>
            <person name="Liu J."/>
            <person name="Liu J."/>
            <person name="Zhang S.H."/>
            <person name="Liang J."/>
            <person name="Lin H."/>
            <person name="Song D."/>
            <person name="Yang G.P."/>
            <person name="Todd J.D."/>
            <person name="Zhang X.H."/>
        </authorList>
    </citation>
    <scope>NUCLEOTIDE SEQUENCE [LARGE SCALE GENOMIC DNA]</scope>
    <source>
        <strain evidence="11 12">ZYFD042</strain>
    </source>
</reference>
<evidence type="ECO:0000256" key="5">
    <source>
        <dbReference type="ARBA" id="ARBA00047175"/>
    </source>
</evidence>
<evidence type="ECO:0000256" key="2">
    <source>
        <dbReference type="ARBA" id="ARBA00009077"/>
    </source>
</evidence>
<keyword evidence="4 9" id="KW-0663">Pyridoxal phosphate</keyword>
<dbReference type="PIRSF" id="PIRSF001434">
    <property type="entry name" value="CGS"/>
    <property type="match status" value="1"/>
</dbReference>
<dbReference type="InterPro" id="IPR015422">
    <property type="entry name" value="PyrdxlP-dep_Trfase_small"/>
</dbReference>
<dbReference type="RefSeq" id="WP_128217929.1">
    <property type="nucleotide sequence ID" value="NZ_RBZY01000030.1"/>
</dbReference>
<dbReference type="PANTHER" id="PTHR43797">
    <property type="entry name" value="HOMOCYSTEINE/CYSTEINE SYNTHASE"/>
    <property type="match status" value="1"/>
</dbReference>
<dbReference type="InterPro" id="IPR015421">
    <property type="entry name" value="PyrdxlP-dep_Trfase_major"/>
</dbReference>
<dbReference type="EMBL" id="RBZY01000030">
    <property type="protein sequence ID" value="RWR18459.1"/>
    <property type="molecule type" value="Genomic_DNA"/>
</dbReference>
<evidence type="ECO:0000256" key="10">
    <source>
        <dbReference type="RuleBase" id="RU362118"/>
    </source>
</evidence>
<dbReference type="InterPro" id="IPR006235">
    <property type="entry name" value="OAc-hSer/O-AcSer_sulfhydrylase"/>
</dbReference>
<accession>A0A3S3LDW8</accession>
<evidence type="ECO:0000256" key="1">
    <source>
        <dbReference type="ARBA" id="ARBA00001933"/>
    </source>
</evidence>
<dbReference type="EC" id="4.4.1.2" evidence="5"/>
<dbReference type="Gene3D" id="3.40.640.10">
    <property type="entry name" value="Type I PLP-dependent aspartate aminotransferase-like (Major domain)"/>
    <property type="match status" value="1"/>
</dbReference>
<dbReference type="SUPFAM" id="SSF53383">
    <property type="entry name" value="PLP-dependent transferases"/>
    <property type="match status" value="1"/>
</dbReference>
<gene>
    <name evidence="11" type="ORF">D8Y23_09660</name>
</gene>
<dbReference type="FunFam" id="3.40.640.10:FF:000046">
    <property type="entry name" value="Cystathionine gamma-lyase"/>
    <property type="match status" value="1"/>
</dbReference>
<dbReference type="GO" id="GO:0047982">
    <property type="term" value="F:homocysteine desulfhydrase activity"/>
    <property type="evidence" value="ECO:0007669"/>
    <property type="project" value="UniProtKB-EC"/>
</dbReference>
<organism evidence="11 12">
    <name type="scientific">Microbacterium enclense</name>
    <dbReference type="NCBI Taxonomy" id="993073"/>
    <lineage>
        <taxon>Bacteria</taxon>
        <taxon>Bacillati</taxon>
        <taxon>Actinomycetota</taxon>
        <taxon>Actinomycetes</taxon>
        <taxon>Micrococcales</taxon>
        <taxon>Microbacteriaceae</taxon>
        <taxon>Microbacterium</taxon>
    </lineage>
</organism>
<comment type="similarity">
    <text evidence="2 10">Belongs to the trans-sulfuration enzymes family.</text>
</comment>
<evidence type="ECO:0000256" key="7">
    <source>
        <dbReference type="ARBA" id="ARBA00048780"/>
    </source>
</evidence>